<proteinExistence type="inferred from homology"/>
<comment type="PTM">
    <text evidence="9">Is synthesized initially as an inactive proenzyme, which is activated by self-cleavage at a specific serine bond to produce a beta-subunit with a hydroxyl group at its C-terminus and an alpha-subunit with a pyruvoyl group at its N-terminus.</text>
</comment>
<dbReference type="PIRSF" id="PIRSF006246">
    <property type="entry name" value="Asp_decarbox"/>
    <property type="match status" value="1"/>
</dbReference>
<dbReference type="Pfam" id="PF02261">
    <property type="entry name" value="Asp_decarbox"/>
    <property type="match status" value="1"/>
</dbReference>
<protein>
    <recommendedName>
        <fullName evidence="9">Aspartate 1-decarboxylase</fullName>
        <ecNumber evidence="9">4.1.1.11</ecNumber>
    </recommendedName>
    <alternativeName>
        <fullName evidence="9">Aspartate alpha-decarboxylase</fullName>
    </alternativeName>
    <component>
        <recommendedName>
            <fullName evidence="9">Aspartate 1-decarboxylase beta chain</fullName>
        </recommendedName>
    </component>
    <component>
        <recommendedName>
            <fullName evidence="9">Aspartate 1-decarboxylase alpha chain</fullName>
        </recommendedName>
    </component>
</protein>
<dbReference type="GO" id="GO:0004068">
    <property type="term" value="F:aspartate 1-decarboxylase activity"/>
    <property type="evidence" value="ECO:0007669"/>
    <property type="project" value="UniProtKB-UniRule"/>
</dbReference>
<feature type="chain" id="PRO_5023430869" description="Aspartate 1-decarboxylase alpha chain" evidence="9">
    <location>
        <begin position="40"/>
        <end position="132"/>
    </location>
</feature>
<comment type="catalytic activity">
    <reaction evidence="9">
        <text>L-aspartate + H(+) = beta-alanine + CO2</text>
        <dbReference type="Rhea" id="RHEA:19497"/>
        <dbReference type="ChEBI" id="CHEBI:15378"/>
        <dbReference type="ChEBI" id="CHEBI:16526"/>
        <dbReference type="ChEBI" id="CHEBI:29991"/>
        <dbReference type="ChEBI" id="CHEBI:57966"/>
        <dbReference type="EC" id="4.1.1.11"/>
    </reaction>
</comment>
<evidence type="ECO:0000256" key="8">
    <source>
        <dbReference type="ARBA" id="ARBA00023317"/>
    </source>
</evidence>
<feature type="active site" description="Proton donor" evidence="9">
    <location>
        <position position="73"/>
    </location>
</feature>
<evidence type="ECO:0000313" key="10">
    <source>
        <dbReference type="EMBL" id="ANV78966.1"/>
    </source>
</evidence>
<keyword evidence="2 9" id="KW-0566">Pantothenate biosynthesis</keyword>
<organism evidence="10">
    <name type="scientific">uncultured Poseidoniia archaeon</name>
    <dbReference type="NCBI Taxonomy" id="1697135"/>
    <lineage>
        <taxon>Archaea</taxon>
        <taxon>Methanobacteriati</taxon>
        <taxon>Thermoplasmatota</taxon>
        <taxon>Candidatus Poseidoniia</taxon>
        <taxon>environmental samples</taxon>
    </lineage>
</organism>
<name>A0A1B1T9L2_9ARCH</name>
<comment type="function">
    <text evidence="9">Catalyzes the pyruvoyl-dependent decarboxylation of aspartate to produce beta-alanine.</text>
</comment>
<comment type="subcellular location">
    <subcellularLocation>
        <location evidence="9">Cytoplasm</location>
    </subcellularLocation>
</comment>
<comment type="pathway">
    <text evidence="9">Cofactor biosynthesis; (R)-pantothenate biosynthesis; beta-alanine from L-aspartate: step 1/1.</text>
</comment>
<dbReference type="UniPathway" id="UPA00028">
    <property type="reaction ID" value="UER00002"/>
</dbReference>
<dbReference type="SUPFAM" id="SSF50692">
    <property type="entry name" value="ADC-like"/>
    <property type="match status" value="1"/>
</dbReference>
<keyword evidence="6 9" id="KW-0456">Lyase</keyword>
<dbReference type="PANTHER" id="PTHR21012">
    <property type="entry name" value="ASPARTATE 1-DECARBOXYLASE"/>
    <property type="match status" value="1"/>
</dbReference>
<dbReference type="AlphaFoldDB" id="A0A1B1T9L2"/>
<dbReference type="PANTHER" id="PTHR21012:SF0">
    <property type="entry name" value="ASPARTATE 1-DECARBOXYLASE"/>
    <property type="match status" value="1"/>
</dbReference>
<evidence type="ECO:0000256" key="7">
    <source>
        <dbReference type="ARBA" id="ARBA00023270"/>
    </source>
</evidence>
<dbReference type="GO" id="GO:0005829">
    <property type="term" value="C:cytosol"/>
    <property type="evidence" value="ECO:0007669"/>
    <property type="project" value="TreeGrafter"/>
</dbReference>
<evidence type="ECO:0000256" key="5">
    <source>
        <dbReference type="ARBA" id="ARBA00023145"/>
    </source>
</evidence>
<reference evidence="10" key="1">
    <citation type="submission" date="2014-11" db="EMBL/GenBank/DDBJ databases">
        <authorList>
            <person name="Zhu J."/>
            <person name="Qi W."/>
            <person name="Song R."/>
        </authorList>
    </citation>
    <scope>NUCLEOTIDE SEQUENCE</scope>
</reference>
<keyword evidence="8 9" id="KW-0670">Pyruvate</keyword>
<keyword evidence="7 9" id="KW-0704">Schiff base</keyword>
<evidence type="ECO:0000256" key="6">
    <source>
        <dbReference type="ARBA" id="ARBA00023239"/>
    </source>
</evidence>
<dbReference type="EC" id="4.1.1.11" evidence="9"/>
<feature type="modified residue" description="Pyruvic acid (Ser)" evidence="9">
    <location>
        <position position="40"/>
    </location>
</feature>
<dbReference type="EMBL" id="KP211807">
    <property type="protein sequence ID" value="ANV78966.1"/>
    <property type="molecule type" value="Genomic_DNA"/>
</dbReference>
<dbReference type="InterPro" id="IPR009010">
    <property type="entry name" value="Asp_de-COase-like_dom_sf"/>
</dbReference>
<dbReference type="InterPro" id="IPR003190">
    <property type="entry name" value="Asp_decarbox"/>
</dbReference>
<dbReference type="NCBIfam" id="TIGR00223">
    <property type="entry name" value="panD"/>
    <property type="match status" value="1"/>
</dbReference>
<feature type="binding site" evidence="9">
    <location>
        <begin position="88"/>
        <end position="90"/>
    </location>
    <ligand>
        <name>substrate</name>
    </ligand>
</feature>
<keyword evidence="3 9" id="KW-0210">Decarboxylase</keyword>
<evidence type="ECO:0000256" key="9">
    <source>
        <dbReference type="HAMAP-Rule" id="MF_00446"/>
    </source>
</evidence>
<evidence type="ECO:0000256" key="4">
    <source>
        <dbReference type="ARBA" id="ARBA00022813"/>
    </source>
</evidence>
<dbReference type="GO" id="GO:0006523">
    <property type="term" value="P:alanine biosynthetic process"/>
    <property type="evidence" value="ECO:0007669"/>
    <property type="project" value="InterPro"/>
</dbReference>
<keyword evidence="4 9" id="KW-0068">Autocatalytic cleavage</keyword>
<evidence type="ECO:0000256" key="3">
    <source>
        <dbReference type="ARBA" id="ARBA00022793"/>
    </source>
</evidence>
<feature type="binding site" evidence="9">
    <location>
        <position position="72"/>
    </location>
    <ligand>
        <name>substrate</name>
    </ligand>
</feature>
<evidence type="ECO:0000256" key="1">
    <source>
        <dbReference type="ARBA" id="ARBA00022490"/>
    </source>
</evidence>
<keyword evidence="5 9" id="KW-0865">Zymogen</keyword>
<gene>
    <name evidence="9" type="primary">panD</name>
</gene>
<comment type="similarity">
    <text evidence="9">Belongs to the PanD family.</text>
</comment>
<dbReference type="HAMAP" id="MF_00446">
    <property type="entry name" value="PanD"/>
    <property type="match status" value="1"/>
</dbReference>
<dbReference type="GO" id="GO:0015940">
    <property type="term" value="P:pantothenate biosynthetic process"/>
    <property type="evidence" value="ECO:0007669"/>
    <property type="project" value="UniProtKB-UniRule"/>
</dbReference>
<feature type="chain" id="PRO_5023430868" description="Aspartate 1-decarboxylase beta chain" evidence="9">
    <location>
        <begin position="1"/>
        <end position="39"/>
    </location>
</feature>
<evidence type="ECO:0000256" key="2">
    <source>
        <dbReference type="ARBA" id="ARBA00022655"/>
    </source>
</evidence>
<dbReference type="Gene3D" id="2.40.40.20">
    <property type="match status" value="1"/>
</dbReference>
<reference evidence="10" key="2">
    <citation type="journal article" date="2015" name="ISME J.">
        <title>A new class of marine Euryarchaeota group II from the Mediterranean deep chlorophyll maximum.</title>
        <authorList>
            <person name="Martin-Cuadrado A.B."/>
            <person name="Garcia-Heredia I."/>
            <person name="Molto A.G."/>
            <person name="Lopez-Ubeda R."/>
            <person name="Kimes N."/>
            <person name="Lopez-Garcia P."/>
            <person name="Moreira D."/>
            <person name="Rodriguez-Valera F."/>
        </authorList>
    </citation>
    <scope>NUCLEOTIDE SEQUENCE</scope>
</reference>
<comment type="cofactor">
    <cofactor evidence="9">
        <name>pyruvate</name>
        <dbReference type="ChEBI" id="CHEBI:15361"/>
    </cofactor>
    <text evidence="9">Binds 1 pyruvoyl group covalently per subunit.</text>
</comment>
<comment type="subunit">
    <text evidence="9">Heterooctamer of four alpha and four beta subunits.</text>
</comment>
<feature type="active site" description="Schiff-base intermediate with substrate; via pyruvic acid" evidence="9">
    <location>
        <position position="40"/>
    </location>
</feature>
<dbReference type="CDD" id="cd06919">
    <property type="entry name" value="Asp_decarbox"/>
    <property type="match status" value="1"/>
</dbReference>
<keyword evidence="1 9" id="KW-0963">Cytoplasm</keyword>
<accession>A0A1B1T9L2</accession>
<sequence length="132" mass="14596">MAIIKLKSKRQYNMVNGRQLLNSKIHRAIVTEANLDYIGSISIDENLMDAASIVEWEKVQVLDITNGSRLETYAIKAPRGSGEICINGAAAHLINSGDLVILCTYVILNGEEVKEHIPKIVHVNSDNEIVQI</sequence>